<comment type="caution">
    <text evidence="2">The sequence shown here is derived from an EMBL/GenBank/DDBJ whole genome shotgun (WGS) entry which is preliminary data.</text>
</comment>
<accession>A0A2M7FN86</accession>
<protein>
    <submittedName>
        <fullName evidence="2">Uncharacterized protein</fullName>
    </submittedName>
</protein>
<reference evidence="3" key="1">
    <citation type="submission" date="2017-09" db="EMBL/GenBank/DDBJ databases">
        <title>Depth-based differentiation of microbial function through sediment-hosted aquifers and enrichment of novel symbionts in the deep terrestrial subsurface.</title>
        <authorList>
            <person name="Probst A.J."/>
            <person name="Ladd B."/>
            <person name="Jarett J.K."/>
            <person name="Geller-Mcgrath D.E."/>
            <person name="Sieber C.M.K."/>
            <person name="Emerson J.B."/>
            <person name="Anantharaman K."/>
            <person name="Thomas B.C."/>
            <person name="Malmstrom R."/>
            <person name="Stieglmeier M."/>
            <person name="Klingl A."/>
            <person name="Woyke T."/>
            <person name="Ryan C.M."/>
            <person name="Banfield J.F."/>
        </authorList>
    </citation>
    <scope>NUCLEOTIDE SEQUENCE [LARGE SCALE GENOMIC DNA]</scope>
</reference>
<name>A0A2M7FN86_9BACT</name>
<sequence length="72" mass="7589">GVALGDHGLRGQTLDPGKRSGVGEAEVVGEQEDKGFVVGIGLKQHGACLRRQVFFPLVTEVVVVATFEVAQE</sequence>
<feature type="non-terminal residue" evidence="2">
    <location>
        <position position="1"/>
    </location>
</feature>
<feature type="region of interest" description="Disordered" evidence="1">
    <location>
        <begin position="1"/>
        <end position="24"/>
    </location>
</feature>
<dbReference type="Proteomes" id="UP000230556">
    <property type="component" value="Unassembled WGS sequence"/>
</dbReference>
<evidence type="ECO:0000313" key="3">
    <source>
        <dbReference type="Proteomes" id="UP000230556"/>
    </source>
</evidence>
<proteinExistence type="predicted"/>
<dbReference type="AlphaFoldDB" id="A0A2M7FN86"/>
<gene>
    <name evidence="2" type="ORF">COW38_02900</name>
</gene>
<evidence type="ECO:0000313" key="2">
    <source>
        <dbReference type="EMBL" id="PIW07342.1"/>
    </source>
</evidence>
<evidence type="ECO:0000256" key="1">
    <source>
        <dbReference type="SAM" id="MobiDB-lite"/>
    </source>
</evidence>
<dbReference type="EMBL" id="PFFO01000123">
    <property type="protein sequence ID" value="PIW07342.1"/>
    <property type="molecule type" value="Genomic_DNA"/>
</dbReference>
<organism evidence="2 3">
    <name type="scientific">Candidatus Collierbacteria bacterium CG17_big_fil_post_rev_8_21_14_2_50_45_7</name>
    <dbReference type="NCBI Taxonomy" id="1974536"/>
    <lineage>
        <taxon>Bacteria</taxon>
        <taxon>Candidatus Collieribacteriota</taxon>
    </lineage>
</organism>